<keyword evidence="6" id="KW-0812">Transmembrane</keyword>
<dbReference type="Pfam" id="PF00672">
    <property type="entry name" value="HAMP"/>
    <property type="match status" value="1"/>
</dbReference>
<keyword evidence="7 16" id="KW-0418">Kinase</keyword>
<keyword evidence="4" id="KW-0597">Phosphoprotein</keyword>
<accession>A0A645AFL6</accession>
<evidence type="ECO:0000256" key="11">
    <source>
        <dbReference type="ARBA" id="ARBA00023136"/>
    </source>
</evidence>
<dbReference type="InterPro" id="IPR036097">
    <property type="entry name" value="HisK_dim/P_sf"/>
</dbReference>
<dbReference type="EC" id="2.7.13.3" evidence="3"/>
<dbReference type="InterPro" id="IPR050398">
    <property type="entry name" value="HssS/ArlS-like"/>
</dbReference>
<comment type="subcellular location">
    <subcellularLocation>
        <location evidence="2">Membrane</location>
        <topology evidence="2">Multi-pass membrane protein</topology>
    </subcellularLocation>
</comment>
<evidence type="ECO:0000256" key="4">
    <source>
        <dbReference type="ARBA" id="ARBA00022553"/>
    </source>
</evidence>
<dbReference type="InterPro" id="IPR003660">
    <property type="entry name" value="HAMP_dom"/>
</dbReference>
<name>A0A645AFL6_9ZZZZ</name>
<protein>
    <recommendedName>
        <fullName evidence="13">Heme sensor protein HssS</fullName>
        <ecNumber evidence="3">2.7.13.3</ecNumber>
    </recommendedName>
</protein>
<evidence type="ECO:0000259" key="15">
    <source>
        <dbReference type="PROSITE" id="PS50885"/>
    </source>
</evidence>
<evidence type="ECO:0000313" key="16">
    <source>
        <dbReference type="EMBL" id="MPM51970.1"/>
    </source>
</evidence>
<dbReference type="PRINTS" id="PR00344">
    <property type="entry name" value="BCTRLSENSOR"/>
</dbReference>
<dbReference type="GO" id="GO:0005886">
    <property type="term" value="C:plasma membrane"/>
    <property type="evidence" value="ECO:0007669"/>
    <property type="project" value="TreeGrafter"/>
</dbReference>
<gene>
    <name evidence="16" type="primary">rcsC_192</name>
    <name evidence="16" type="ORF">SDC9_98723</name>
</gene>
<evidence type="ECO:0000256" key="9">
    <source>
        <dbReference type="ARBA" id="ARBA00023012"/>
    </source>
</evidence>
<sequence length="277" mass="30916">MLSPVIKINDAAKKVARGDFSVRLEEKSIAKEIEEIATSFNIMVKELSNTETLRTDFVSNVSHEFKTPLSAIEGYATLLQDERLSKEEQALYVSRILENTSRLGKLTQSILSLSQLENQEIVLQKESYLLDEQIRRVLLGYEPLWEEKELNIDLALEATHYYGNKSLLAQVWSNLIDNAIKFSKTGGTLSIGCRELEGSVIVRIKDTGIGMSEEVRMHAFDKFYQGERSHSTQGSGLGLALVRRIVTLCGGTIEIRSKEGKGTEILVLLKSTPPPVA</sequence>
<keyword evidence="8" id="KW-1133">Transmembrane helix</keyword>
<evidence type="ECO:0000259" key="14">
    <source>
        <dbReference type="PROSITE" id="PS50109"/>
    </source>
</evidence>
<dbReference type="InterPro" id="IPR003594">
    <property type="entry name" value="HATPase_dom"/>
</dbReference>
<dbReference type="Gene3D" id="6.10.340.10">
    <property type="match status" value="1"/>
</dbReference>
<comment type="function">
    <text evidence="12">Member of the two-component regulatory system HssS/HssR involved in intracellular heme homeostasis and tempering of staphylococcal virulence. HssS functions as a heme sensor histidine kinase which is autophosphorylated at a histidine residue and transfers its phosphate group to an aspartate residue of HssR. HssR/HssS activates the expression of hrtAB, an efflux pump, in response to extracellular heme, hemin, hemoglobin or blood.</text>
</comment>
<evidence type="ECO:0000256" key="2">
    <source>
        <dbReference type="ARBA" id="ARBA00004141"/>
    </source>
</evidence>
<feature type="domain" description="Histidine kinase" evidence="14">
    <location>
        <begin position="60"/>
        <end position="273"/>
    </location>
</feature>
<dbReference type="SMART" id="SM00304">
    <property type="entry name" value="HAMP"/>
    <property type="match status" value="1"/>
</dbReference>
<reference evidence="16" key="1">
    <citation type="submission" date="2019-08" db="EMBL/GenBank/DDBJ databases">
        <authorList>
            <person name="Kucharzyk K."/>
            <person name="Murdoch R.W."/>
            <person name="Higgins S."/>
            <person name="Loffler F."/>
        </authorList>
    </citation>
    <scope>NUCLEOTIDE SEQUENCE</scope>
</reference>
<feature type="domain" description="HAMP" evidence="15">
    <location>
        <begin position="1"/>
        <end position="52"/>
    </location>
</feature>
<dbReference type="PANTHER" id="PTHR45528:SF11">
    <property type="entry name" value="HISTIDINE KINASE"/>
    <property type="match status" value="1"/>
</dbReference>
<evidence type="ECO:0000256" key="5">
    <source>
        <dbReference type="ARBA" id="ARBA00022679"/>
    </source>
</evidence>
<evidence type="ECO:0000256" key="12">
    <source>
        <dbReference type="ARBA" id="ARBA00037219"/>
    </source>
</evidence>
<dbReference type="EMBL" id="VSSQ01013655">
    <property type="protein sequence ID" value="MPM51970.1"/>
    <property type="molecule type" value="Genomic_DNA"/>
</dbReference>
<keyword evidence="10" id="KW-0843">Virulence</keyword>
<keyword evidence="11" id="KW-0472">Membrane</keyword>
<dbReference type="InterPro" id="IPR005467">
    <property type="entry name" value="His_kinase_dom"/>
</dbReference>
<dbReference type="Gene3D" id="1.10.287.130">
    <property type="match status" value="1"/>
</dbReference>
<dbReference type="SMART" id="SM00387">
    <property type="entry name" value="HATPase_c"/>
    <property type="match status" value="1"/>
</dbReference>
<organism evidence="16">
    <name type="scientific">bioreactor metagenome</name>
    <dbReference type="NCBI Taxonomy" id="1076179"/>
    <lineage>
        <taxon>unclassified sequences</taxon>
        <taxon>metagenomes</taxon>
        <taxon>ecological metagenomes</taxon>
    </lineage>
</organism>
<comment type="caution">
    <text evidence="16">The sequence shown here is derived from an EMBL/GenBank/DDBJ whole genome shotgun (WGS) entry which is preliminary data.</text>
</comment>
<dbReference type="SUPFAM" id="SSF158472">
    <property type="entry name" value="HAMP domain-like"/>
    <property type="match status" value="1"/>
</dbReference>
<dbReference type="CDD" id="cd06225">
    <property type="entry name" value="HAMP"/>
    <property type="match status" value="1"/>
</dbReference>
<evidence type="ECO:0000256" key="3">
    <source>
        <dbReference type="ARBA" id="ARBA00012438"/>
    </source>
</evidence>
<dbReference type="Pfam" id="PF00512">
    <property type="entry name" value="HisKA"/>
    <property type="match status" value="1"/>
</dbReference>
<evidence type="ECO:0000256" key="1">
    <source>
        <dbReference type="ARBA" id="ARBA00000085"/>
    </source>
</evidence>
<dbReference type="PROSITE" id="PS50109">
    <property type="entry name" value="HIS_KIN"/>
    <property type="match status" value="1"/>
</dbReference>
<dbReference type="FunFam" id="3.30.565.10:FF:000006">
    <property type="entry name" value="Sensor histidine kinase WalK"/>
    <property type="match status" value="1"/>
</dbReference>
<keyword evidence="5 16" id="KW-0808">Transferase</keyword>
<dbReference type="SMART" id="SM00388">
    <property type="entry name" value="HisKA"/>
    <property type="match status" value="1"/>
</dbReference>
<dbReference type="FunFam" id="1.10.287.130:FF:000001">
    <property type="entry name" value="Two-component sensor histidine kinase"/>
    <property type="match status" value="1"/>
</dbReference>
<dbReference type="PROSITE" id="PS50885">
    <property type="entry name" value="HAMP"/>
    <property type="match status" value="1"/>
</dbReference>
<evidence type="ECO:0000256" key="6">
    <source>
        <dbReference type="ARBA" id="ARBA00022692"/>
    </source>
</evidence>
<dbReference type="SUPFAM" id="SSF47384">
    <property type="entry name" value="Homodimeric domain of signal transducing histidine kinase"/>
    <property type="match status" value="1"/>
</dbReference>
<evidence type="ECO:0000256" key="13">
    <source>
        <dbReference type="ARBA" id="ARBA00040841"/>
    </source>
</evidence>
<evidence type="ECO:0000256" key="7">
    <source>
        <dbReference type="ARBA" id="ARBA00022777"/>
    </source>
</evidence>
<dbReference type="PANTHER" id="PTHR45528">
    <property type="entry name" value="SENSOR HISTIDINE KINASE CPXA"/>
    <property type="match status" value="1"/>
</dbReference>
<dbReference type="CDD" id="cd00082">
    <property type="entry name" value="HisKA"/>
    <property type="match status" value="1"/>
</dbReference>
<keyword evidence="9" id="KW-0902">Two-component regulatory system</keyword>
<dbReference type="AlphaFoldDB" id="A0A645AFL6"/>
<evidence type="ECO:0000256" key="10">
    <source>
        <dbReference type="ARBA" id="ARBA00023026"/>
    </source>
</evidence>
<proteinExistence type="predicted"/>
<dbReference type="CDD" id="cd00075">
    <property type="entry name" value="HATPase"/>
    <property type="match status" value="1"/>
</dbReference>
<dbReference type="Pfam" id="PF02518">
    <property type="entry name" value="HATPase_c"/>
    <property type="match status" value="1"/>
</dbReference>
<dbReference type="GO" id="GO:0000155">
    <property type="term" value="F:phosphorelay sensor kinase activity"/>
    <property type="evidence" value="ECO:0007669"/>
    <property type="project" value="InterPro"/>
</dbReference>
<dbReference type="Gene3D" id="3.30.565.10">
    <property type="entry name" value="Histidine kinase-like ATPase, C-terminal domain"/>
    <property type="match status" value="1"/>
</dbReference>
<dbReference type="InterPro" id="IPR036890">
    <property type="entry name" value="HATPase_C_sf"/>
</dbReference>
<evidence type="ECO:0000256" key="8">
    <source>
        <dbReference type="ARBA" id="ARBA00022989"/>
    </source>
</evidence>
<dbReference type="SUPFAM" id="SSF55874">
    <property type="entry name" value="ATPase domain of HSP90 chaperone/DNA topoisomerase II/histidine kinase"/>
    <property type="match status" value="1"/>
</dbReference>
<dbReference type="InterPro" id="IPR003661">
    <property type="entry name" value="HisK_dim/P_dom"/>
</dbReference>
<comment type="catalytic activity">
    <reaction evidence="1">
        <text>ATP + protein L-histidine = ADP + protein N-phospho-L-histidine.</text>
        <dbReference type="EC" id="2.7.13.3"/>
    </reaction>
</comment>
<dbReference type="InterPro" id="IPR004358">
    <property type="entry name" value="Sig_transdc_His_kin-like_C"/>
</dbReference>